<dbReference type="Gene3D" id="3.40.50.1580">
    <property type="entry name" value="Nucleoside phosphorylase domain"/>
    <property type="match status" value="1"/>
</dbReference>
<dbReference type="AlphaFoldDB" id="A0A0S8GDF1"/>
<dbReference type="Pfam" id="PF01048">
    <property type="entry name" value="PNP_UDP_1"/>
    <property type="match status" value="1"/>
</dbReference>
<dbReference type="InterPro" id="IPR000845">
    <property type="entry name" value="Nucleoside_phosphorylase_d"/>
</dbReference>
<dbReference type="CDD" id="cd09009">
    <property type="entry name" value="PNP-EcPNPII_like"/>
    <property type="match status" value="1"/>
</dbReference>
<dbReference type="GO" id="GO:0009116">
    <property type="term" value="P:nucleoside metabolic process"/>
    <property type="evidence" value="ECO:0007669"/>
    <property type="project" value="InterPro"/>
</dbReference>
<evidence type="ECO:0000256" key="5">
    <source>
        <dbReference type="PIRNR" id="PIRNR000477"/>
    </source>
</evidence>
<reference evidence="7 8" key="1">
    <citation type="journal article" date="2015" name="Microbiome">
        <title>Genomic resolution of linkages in carbon, nitrogen, and sulfur cycling among widespread estuary sediment bacteria.</title>
        <authorList>
            <person name="Baker B.J."/>
            <person name="Lazar C.S."/>
            <person name="Teske A.P."/>
            <person name="Dick G.J."/>
        </authorList>
    </citation>
    <scope>NUCLEOTIDE SEQUENCE [LARGE SCALE GENOMIC DNA]</scope>
    <source>
        <strain evidence="7">SM23_40</strain>
    </source>
</reference>
<dbReference type="PANTHER" id="PTHR11904">
    <property type="entry name" value="METHYLTHIOADENOSINE/PURINE NUCLEOSIDE PHOSPHORYLASE"/>
    <property type="match status" value="1"/>
</dbReference>
<evidence type="ECO:0000313" key="7">
    <source>
        <dbReference type="EMBL" id="KPK69853.1"/>
    </source>
</evidence>
<gene>
    <name evidence="7" type="ORF">AMJ82_04585</name>
</gene>
<keyword evidence="4 5" id="KW-0808">Transferase</keyword>
<dbReference type="UniPathway" id="UPA00606"/>
<feature type="domain" description="Nucleoside phosphorylase" evidence="6">
    <location>
        <begin position="32"/>
        <end position="278"/>
    </location>
</feature>
<evidence type="ECO:0000259" key="6">
    <source>
        <dbReference type="Pfam" id="PF01048"/>
    </source>
</evidence>
<evidence type="ECO:0000313" key="8">
    <source>
        <dbReference type="Proteomes" id="UP000051717"/>
    </source>
</evidence>
<proteinExistence type="inferred from homology"/>
<protein>
    <recommendedName>
        <fullName evidence="5">Purine nucleoside phosphorylase</fullName>
        <ecNumber evidence="5">2.4.2.1</ecNumber>
    </recommendedName>
    <alternativeName>
        <fullName evidence="5">Inosine-guanosine phosphorylase</fullName>
    </alternativeName>
</protein>
<evidence type="ECO:0000256" key="2">
    <source>
        <dbReference type="ARBA" id="ARBA00006751"/>
    </source>
</evidence>
<evidence type="ECO:0000256" key="1">
    <source>
        <dbReference type="ARBA" id="ARBA00005058"/>
    </source>
</evidence>
<dbReference type="PIRSF" id="PIRSF000477">
    <property type="entry name" value="PurNPase"/>
    <property type="match status" value="1"/>
</dbReference>
<dbReference type="InterPro" id="IPR035994">
    <property type="entry name" value="Nucleoside_phosphorylase_sf"/>
</dbReference>
<comment type="function">
    <text evidence="5">The purine nucleoside phosphorylases catalyze the phosphorolytic breakdown of the N-glycosidic bond in the beta-(deoxy)ribonucleoside molecules, with the formation of the corresponding free purine bases and pentose-1-phosphate.</text>
</comment>
<dbReference type="NCBIfam" id="TIGR01700">
    <property type="entry name" value="PNPH"/>
    <property type="match status" value="1"/>
</dbReference>
<dbReference type="InterPro" id="IPR011268">
    <property type="entry name" value="Purine_phosphorylase"/>
</dbReference>
<accession>A0A0S8GDF1</accession>
<dbReference type="PANTHER" id="PTHR11904:SF9">
    <property type="entry name" value="PURINE NUCLEOSIDE PHOSPHORYLASE-RELATED"/>
    <property type="match status" value="1"/>
</dbReference>
<dbReference type="SUPFAM" id="SSF53167">
    <property type="entry name" value="Purine and uridine phosphorylases"/>
    <property type="match status" value="1"/>
</dbReference>
<organism evidence="7 8">
    <name type="scientific">candidate division TA06 bacterium SM23_40</name>
    <dbReference type="NCBI Taxonomy" id="1703774"/>
    <lineage>
        <taxon>Bacteria</taxon>
        <taxon>Bacteria division TA06</taxon>
    </lineage>
</organism>
<dbReference type="EC" id="2.4.2.1" evidence="5"/>
<keyword evidence="3 5" id="KW-0328">Glycosyltransferase</keyword>
<evidence type="ECO:0000256" key="4">
    <source>
        <dbReference type="ARBA" id="ARBA00022679"/>
    </source>
</evidence>
<dbReference type="NCBIfam" id="NF006054">
    <property type="entry name" value="PRK08202.1"/>
    <property type="match status" value="1"/>
</dbReference>
<dbReference type="EMBL" id="LJUI01000026">
    <property type="protein sequence ID" value="KPK69853.1"/>
    <property type="molecule type" value="Genomic_DNA"/>
</dbReference>
<dbReference type="NCBIfam" id="TIGR01697">
    <property type="entry name" value="PNPH-PUNA-XAPA"/>
    <property type="match status" value="1"/>
</dbReference>
<dbReference type="PATRIC" id="fig|1703774.3.peg.1593"/>
<name>A0A0S8GDF1_UNCT6</name>
<dbReference type="GO" id="GO:0005737">
    <property type="term" value="C:cytoplasm"/>
    <property type="evidence" value="ECO:0007669"/>
    <property type="project" value="TreeGrafter"/>
</dbReference>
<dbReference type="GO" id="GO:0004731">
    <property type="term" value="F:purine-nucleoside phosphorylase activity"/>
    <property type="evidence" value="ECO:0007669"/>
    <property type="project" value="UniProtKB-EC"/>
</dbReference>
<comment type="pathway">
    <text evidence="1 5">Purine metabolism; purine nucleoside salvage.</text>
</comment>
<sequence>MTVRGTEMDDLPERVEETRRFLHDATGFEPQIGVILGTGLGGLAKQIDVEHEISYEEIPNFAVSTVEFHAGKLLFGYVGDRRVMAMHGRFHYYEGYTMHQITLPVRVMRALGASVLVASNASGGLNPRFRTSDIMIMVDHINLLGDNPLIGLSDSRLGPRFLDMSHVYDRELIALAERIALEEGIRLQQGVYVAVPGPNLETAAEYRFLRIIGADVVGMSTIPEAIVAVQSGMRVMGFSVVTDMGLPDALEPTSIETVLEAARRAEPGLTTLMVRIIESMVI</sequence>
<evidence type="ECO:0000256" key="3">
    <source>
        <dbReference type="ARBA" id="ARBA00022676"/>
    </source>
</evidence>
<dbReference type="Proteomes" id="UP000051717">
    <property type="component" value="Unassembled WGS sequence"/>
</dbReference>
<dbReference type="InterPro" id="IPR011270">
    <property type="entry name" value="Pur_Nuc_Pase_Ino/Guo-sp"/>
</dbReference>
<comment type="caution">
    <text evidence="7">The sequence shown here is derived from an EMBL/GenBank/DDBJ whole genome shotgun (WGS) entry which is preliminary data.</text>
</comment>
<comment type="similarity">
    <text evidence="2 5">Belongs to the PNP/MTAP phosphorylase family.</text>
</comment>